<keyword evidence="5" id="KW-1185">Reference proteome</keyword>
<dbReference type="InterPro" id="IPR047121">
    <property type="entry name" value="YjiB-like"/>
</dbReference>
<feature type="domain" description="Cupin type-2" evidence="3">
    <location>
        <begin position="81"/>
        <end position="127"/>
    </location>
</feature>
<proteinExistence type="predicted"/>
<dbReference type="EMBL" id="RAWI01000013">
    <property type="protein sequence ID" value="RKI15983.1"/>
    <property type="molecule type" value="Genomic_DNA"/>
</dbReference>
<evidence type="ECO:0000313" key="5">
    <source>
        <dbReference type="Proteomes" id="UP000278907"/>
    </source>
</evidence>
<evidence type="ECO:0000259" key="3">
    <source>
        <dbReference type="Pfam" id="PF07883"/>
    </source>
</evidence>
<evidence type="ECO:0000256" key="2">
    <source>
        <dbReference type="SAM" id="SignalP"/>
    </source>
</evidence>
<feature type="signal peptide" evidence="2">
    <location>
        <begin position="1"/>
        <end position="20"/>
    </location>
</feature>
<protein>
    <submittedName>
        <fullName evidence="4">Cupin domain-containing protein</fullName>
    </submittedName>
</protein>
<dbReference type="InterPro" id="IPR013096">
    <property type="entry name" value="Cupin_2"/>
</dbReference>
<dbReference type="CDD" id="cd02219">
    <property type="entry name" value="cupin_YjlB-like"/>
    <property type="match status" value="1"/>
</dbReference>
<evidence type="ECO:0000256" key="1">
    <source>
        <dbReference type="SAM" id="MobiDB-lite"/>
    </source>
</evidence>
<dbReference type="Pfam" id="PF07883">
    <property type="entry name" value="Cupin_2"/>
    <property type="match status" value="1"/>
</dbReference>
<comment type="caution">
    <text evidence="4">The sequence shown here is derived from an EMBL/GenBank/DDBJ whole genome shotgun (WGS) entry which is preliminary data.</text>
</comment>
<dbReference type="InterPro" id="IPR011051">
    <property type="entry name" value="RmlC_Cupin_sf"/>
</dbReference>
<accession>A0ABX9QQQ8</accession>
<dbReference type="SUPFAM" id="SSF51182">
    <property type="entry name" value="RmlC-like cupins"/>
    <property type="match status" value="1"/>
</dbReference>
<evidence type="ECO:0000313" key="4">
    <source>
        <dbReference type="EMBL" id="RKI15983.1"/>
    </source>
</evidence>
<gene>
    <name evidence="4" type="ORF">D7Y13_03255</name>
</gene>
<feature type="chain" id="PRO_5046327740" evidence="2">
    <location>
        <begin position="21"/>
        <end position="188"/>
    </location>
</feature>
<sequence>MSVGAVAGAALSLASAGAHAEAPEPTRLQFKDDGQVPNSRFPVLVYRAVFAKEGDVAAAFEQRFATNGWPPQWRSSVYDFHHYHSTAHEVLGVAKGTAKLMLGGEAGQVVSVQAGDVVVLPAGTGHKRVESSGDFLVVGAYPQGHGQWDLQRPDAKTHDASVKRIAQVPVPSSDPVTGKDGAVPRSWK</sequence>
<dbReference type="PIRSF" id="PIRSF019307">
    <property type="entry name" value="UCP019307"/>
    <property type="match status" value="1"/>
</dbReference>
<dbReference type="Gene3D" id="2.60.120.10">
    <property type="entry name" value="Jelly Rolls"/>
    <property type="match status" value="1"/>
</dbReference>
<keyword evidence="2" id="KW-0732">Signal</keyword>
<organism evidence="4 5">
    <name type="scientific">Corallococcus praedator</name>
    <dbReference type="NCBI Taxonomy" id="2316724"/>
    <lineage>
        <taxon>Bacteria</taxon>
        <taxon>Pseudomonadati</taxon>
        <taxon>Myxococcota</taxon>
        <taxon>Myxococcia</taxon>
        <taxon>Myxococcales</taxon>
        <taxon>Cystobacterineae</taxon>
        <taxon>Myxococcaceae</taxon>
        <taxon>Corallococcus</taxon>
    </lineage>
</organism>
<dbReference type="Proteomes" id="UP000278907">
    <property type="component" value="Unassembled WGS sequence"/>
</dbReference>
<feature type="region of interest" description="Disordered" evidence="1">
    <location>
        <begin position="168"/>
        <end position="188"/>
    </location>
</feature>
<dbReference type="InterPro" id="IPR014500">
    <property type="entry name" value="UCP019307_cupin"/>
</dbReference>
<name>A0ABX9QQQ8_9BACT</name>
<dbReference type="PANTHER" id="PTHR36448:SF2">
    <property type="entry name" value="CUPIN TYPE-1 DOMAIN-CONTAINING PROTEIN"/>
    <property type="match status" value="1"/>
</dbReference>
<dbReference type="InterPro" id="IPR014710">
    <property type="entry name" value="RmlC-like_jellyroll"/>
</dbReference>
<dbReference type="PANTHER" id="PTHR36448">
    <property type="entry name" value="BLR7373 PROTEIN"/>
    <property type="match status" value="1"/>
</dbReference>
<reference evidence="4 5" key="1">
    <citation type="submission" date="2018-09" db="EMBL/GenBank/DDBJ databases">
        <authorList>
            <person name="Livingstone P.G."/>
            <person name="Whitworth D.E."/>
        </authorList>
    </citation>
    <scope>NUCLEOTIDE SEQUENCE [LARGE SCALE GENOMIC DNA]</scope>
    <source>
        <strain evidence="4 5">CA031B</strain>
    </source>
</reference>